<accession>A0A8H6CIA5</accession>
<proteinExistence type="predicted"/>
<dbReference type="Proteomes" id="UP000593566">
    <property type="component" value="Unassembled WGS sequence"/>
</dbReference>
<comment type="caution">
    <text evidence="1">The sequence shown here is derived from an EMBL/GenBank/DDBJ whole genome shotgun (WGS) entry which is preliminary data.</text>
</comment>
<evidence type="ECO:0008006" key="3">
    <source>
        <dbReference type="Google" id="ProtNLM"/>
    </source>
</evidence>
<protein>
    <recommendedName>
        <fullName evidence="3">Nucleotide-diphospho-sugar transferase</fullName>
    </recommendedName>
</protein>
<dbReference type="CDD" id="cd02537">
    <property type="entry name" value="GT8_Glycogenin"/>
    <property type="match status" value="1"/>
</dbReference>
<dbReference type="AlphaFoldDB" id="A0A8H6CIA5"/>
<dbReference type="PANTHER" id="PTHR11183">
    <property type="entry name" value="GLYCOGENIN SUBFAMILY MEMBER"/>
    <property type="match status" value="1"/>
</dbReference>
<name>A0A8H6CIA5_9LECA</name>
<evidence type="ECO:0000313" key="1">
    <source>
        <dbReference type="EMBL" id="KAF6223666.1"/>
    </source>
</evidence>
<dbReference type="InterPro" id="IPR050587">
    <property type="entry name" value="GNT1/Glycosyltrans_8"/>
</dbReference>
<dbReference type="RefSeq" id="XP_037152883.1">
    <property type="nucleotide sequence ID" value="XM_037291448.1"/>
</dbReference>
<reference evidence="1 2" key="1">
    <citation type="journal article" date="2020" name="Genomics">
        <title>Complete, high-quality genomes from long-read metagenomic sequencing of two wolf lichen thalli reveals enigmatic genome architecture.</title>
        <authorList>
            <person name="McKenzie S.K."/>
            <person name="Walston R.F."/>
            <person name="Allen J.L."/>
        </authorList>
    </citation>
    <scope>NUCLEOTIDE SEQUENCE [LARGE SCALE GENOMIC DNA]</scope>
    <source>
        <strain evidence="1">WasteWater1</strain>
    </source>
</reference>
<dbReference type="InterPro" id="IPR029044">
    <property type="entry name" value="Nucleotide-diphossugar_trans"/>
</dbReference>
<dbReference type="InterPro" id="IPR002495">
    <property type="entry name" value="Glyco_trans_8"/>
</dbReference>
<keyword evidence="2" id="KW-1185">Reference proteome</keyword>
<sequence length="772" mass="85316">MASNGHAIKRAWVTLLTRSSYLPGVFTLAHSLSAHATAYPLVVLITPSLPQSCIRALELESIHNPLLTLHPTEPLLLPKNRKTTLIADRFEDTWTKLRAFELTSYESCVFVDADITIYKNMDEIFDLILPANDWIAANHSCVCNLDHDSWAPEEWKRENCAYTPLRHPAALEKATPIPLGAAPPDTYALLNGGVFLYHPSEMLWKAIHDHFLTSPELSTFQFPDQDFLASVFCGRWRPLPWKYNALKTMRQWHTNIWRDEEVKALHYIVDKPWMKRVASDGIGGHLGRDGETHTWWWNVWHEWRSQRADELLSIIDELVADPLDENADKRQCEENKNTLAATLALLPGFASLYSYTFDLTMYVAGRPATCAAQILFSLFVTNSALRTTSPVSEPTTEFPINATLSLNNETSLRLPNGIPWSPEISPSQASVPYPVPDTAMTLEFTHLGARIPVVRALSTIFDARQQVLSHLASNIEDATTNHIFGYSTRSATPTPRVCSVVVQASGSLGLSWLQLDQILQGLTQFSSGAGPDHQVHYQTLEFEVNLADEGRIGTGLLWSTPGRGRGAAEIQERAETPLAGRALDEGLNLASGLANETSSNSSDAGGLPSSTAANVSFPVPGTNFILEFIWFGDPIPSKRVNEALDGAFLKIAPFLNRSGSETIPHDEFFYWTPAGRVRVSIQVYGMIKMSWSQVDSVIAGLFRFANGIGTVHEEEHFENLDFDVKDENGANVGYGNLLALPFYDSDAIGAIDGKRSTPTSGGRGVEMVSAVI</sequence>
<dbReference type="GeneID" id="59328928"/>
<dbReference type="EMBL" id="JACCJB010000010">
    <property type="protein sequence ID" value="KAF6223666.1"/>
    <property type="molecule type" value="Genomic_DNA"/>
</dbReference>
<evidence type="ECO:0000313" key="2">
    <source>
        <dbReference type="Proteomes" id="UP000593566"/>
    </source>
</evidence>
<dbReference type="SUPFAM" id="SSF53448">
    <property type="entry name" value="Nucleotide-diphospho-sugar transferases"/>
    <property type="match status" value="1"/>
</dbReference>
<dbReference type="GO" id="GO:0016757">
    <property type="term" value="F:glycosyltransferase activity"/>
    <property type="evidence" value="ECO:0007669"/>
    <property type="project" value="InterPro"/>
</dbReference>
<gene>
    <name evidence="1" type="ORF">HO133_000509</name>
</gene>
<dbReference type="Pfam" id="PF01501">
    <property type="entry name" value="Glyco_transf_8"/>
    <property type="match status" value="1"/>
</dbReference>
<organism evidence="1 2">
    <name type="scientific">Letharia lupina</name>
    <dbReference type="NCBI Taxonomy" id="560253"/>
    <lineage>
        <taxon>Eukaryota</taxon>
        <taxon>Fungi</taxon>
        <taxon>Dikarya</taxon>
        <taxon>Ascomycota</taxon>
        <taxon>Pezizomycotina</taxon>
        <taxon>Lecanoromycetes</taxon>
        <taxon>OSLEUM clade</taxon>
        <taxon>Lecanoromycetidae</taxon>
        <taxon>Lecanorales</taxon>
        <taxon>Lecanorineae</taxon>
        <taxon>Parmeliaceae</taxon>
        <taxon>Letharia</taxon>
    </lineage>
</organism>
<dbReference type="Gene3D" id="3.90.550.10">
    <property type="entry name" value="Spore Coat Polysaccharide Biosynthesis Protein SpsA, Chain A"/>
    <property type="match status" value="1"/>
</dbReference>